<sequence>MLINLDLGYDNFNVGGITFSVAEVEGLINQGIRIIIILILMYLTIKIGKRIIDKFVERQIKSNARFSMDNQKAKTIGGVLKSVLRYVTYFSGLALILADFFGGMSVAMASVGGVALGFGAQSLVKDVINGFFILFEDHYGVGDHVTIGNFTGIVETIGIRTTSIRDFTGDLHLIPNGTITTVTNHSRGNIKFIVDVEVSYEENIDNVIGIISEVTKKFEERNEDITSPIEVLGVNSVNPSKSSMIIRVSGGSKPLKQWSMERKLRKEIKGAFDEKGIKVPQLITEPIIKKEDKYDR</sequence>
<dbReference type="Pfam" id="PF00924">
    <property type="entry name" value="MS_channel_2nd"/>
    <property type="match status" value="1"/>
</dbReference>
<dbReference type="RefSeq" id="WP_143318205.1">
    <property type="nucleotide sequence ID" value="NZ_JACSRA010000035.1"/>
</dbReference>
<comment type="similarity">
    <text evidence="2">Belongs to the MscS (TC 1.A.23) family.</text>
</comment>
<dbReference type="Gene3D" id="1.10.287.1260">
    <property type="match status" value="1"/>
</dbReference>
<evidence type="ECO:0000256" key="6">
    <source>
        <dbReference type="ARBA" id="ARBA00023136"/>
    </source>
</evidence>
<keyword evidence="5 7" id="KW-1133">Transmembrane helix</keyword>
<evidence type="ECO:0000313" key="10">
    <source>
        <dbReference type="EMBL" id="MBD7913102.1"/>
    </source>
</evidence>
<organism evidence="10 11">
    <name type="scientific">Clostridium cibarium</name>
    <dbReference type="NCBI Taxonomy" id="2762247"/>
    <lineage>
        <taxon>Bacteria</taxon>
        <taxon>Bacillati</taxon>
        <taxon>Bacillota</taxon>
        <taxon>Clostridia</taxon>
        <taxon>Eubacteriales</taxon>
        <taxon>Clostridiaceae</taxon>
        <taxon>Clostridium</taxon>
    </lineage>
</organism>
<dbReference type="InterPro" id="IPR011066">
    <property type="entry name" value="MscS_channel_C_sf"/>
</dbReference>
<feature type="transmembrane region" description="Helical" evidence="7">
    <location>
        <begin position="27"/>
        <end position="45"/>
    </location>
</feature>
<reference evidence="10 11" key="1">
    <citation type="submission" date="2020-08" db="EMBL/GenBank/DDBJ databases">
        <title>A Genomic Blueprint of the Chicken Gut Microbiome.</title>
        <authorList>
            <person name="Gilroy R."/>
            <person name="Ravi A."/>
            <person name="Getino M."/>
            <person name="Pursley I."/>
            <person name="Horton D.L."/>
            <person name="Alikhan N.-F."/>
            <person name="Baker D."/>
            <person name="Gharbi K."/>
            <person name="Hall N."/>
            <person name="Watson M."/>
            <person name="Adriaenssens E.M."/>
            <person name="Foster-Nyarko E."/>
            <person name="Jarju S."/>
            <person name="Secka A."/>
            <person name="Antonio M."/>
            <person name="Oren A."/>
            <person name="Chaudhuri R."/>
            <person name="La Ragione R.M."/>
            <person name="Hildebrand F."/>
            <person name="Pallen M.J."/>
        </authorList>
    </citation>
    <scope>NUCLEOTIDE SEQUENCE [LARGE SCALE GENOMIC DNA]</scope>
    <source>
        <strain evidence="10 11">Sa3CVN1</strain>
    </source>
</reference>
<keyword evidence="6 7" id="KW-0472">Membrane</keyword>
<dbReference type="EMBL" id="JACSRA010000035">
    <property type="protein sequence ID" value="MBD7913102.1"/>
    <property type="molecule type" value="Genomic_DNA"/>
</dbReference>
<evidence type="ECO:0000256" key="3">
    <source>
        <dbReference type="ARBA" id="ARBA00022475"/>
    </source>
</evidence>
<dbReference type="InterPro" id="IPR045276">
    <property type="entry name" value="YbiO_bact"/>
</dbReference>
<comment type="caution">
    <text evidence="10">The sequence shown here is derived from an EMBL/GenBank/DDBJ whole genome shotgun (WGS) entry which is preliminary data.</text>
</comment>
<feature type="domain" description="Mechanosensitive ion channel MscS C-terminal" evidence="9">
    <location>
        <begin position="194"/>
        <end position="278"/>
    </location>
</feature>
<evidence type="ECO:0000256" key="2">
    <source>
        <dbReference type="ARBA" id="ARBA00008017"/>
    </source>
</evidence>
<protein>
    <submittedName>
        <fullName evidence="10">Mechanosensitive ion channel family protein</fullName>
    </submittedName>
</protein>
<keyword evidence="3" id="KW-1003">Cell membrane</keyword>
<gene>
    <name evidence="10" type="ORF">H9661_17250</name>
</gene>
<dbReference type="Gene3D" id="2.30.30.60">
    <property type="match status" value="1"/>
</dbReference>
<dbReference type="PANTHER" id="PTHR30460">
    <property type="entry name" value="MODERATE CONDUCTANCE MECHANOSENSITIVE CHANNEL YBIO"/>
    <property type="match status" value="1"/>
</dbReference>
<keyword evidence="11" id="KW-1185">Reference proteome</keyword>
<keyword evidence="4 7" id="KW-0812">Transmembrane</keyword>
<dbReference type="PANTHER" id="PTHR30460:SF0">
    <property type="entry name" value="MODERATE CONDUCTANCE MECHANOSENSITIVE CHANNEL YBIO"/>
    <property type="match status" value="1"/>
</dbReference>
<feature type="domain" description="Mechanosensitive ion channel MscS" evidence="8">
    <location>
        <begin position="123"/>
        <end position="187"/>
    </location>
</feature>
<dbReference type="SUPFAM" id="SSF82689">
    <property type="entry name" value="Mechanosensitive channel protein MscS (YggB), C-terminal domain"/>
    <property type="match status" value="1"/>
</dbReference>
<name>A0ABR8PY84_9CLOT</name>
<evidence type="ECO:0000259" key="9">
    <source>
        <dbReference type="Pfam" id="PF21082"/>
    </source>
</evidence>
<evidence type="ECO:0000256" key="5">
    <source>
        <dbReference type="ARBA" id="ARBA00022989"/>
    </source>
</evidence>
<dbReference type="Gene3D" id="3.30.70.100">
    <property type="match status" value="1"/>
</dbReference>
<evidence type="ECO:0000256" key="4">
    <source>
        <dbReference type="ARBA" id="ARBA00022692"/>
    </source>
</evidence>
<feature type="transmembrane region" description="Helical" evidence="7">
    <location>
        <begin position="86"/>
        <end position="119"/>
    </location>
</feature>
<evidence type="ECO:0000256" key="7">
    <source>
        <dbReference type="SAM" id="Phobius"/>
    </source>
</evidence>
<comment type="subcellular location">
    <subcellularLocation>
        <location evidence="1">Cell membrane</location>
        <topology evidence="1">Multi-pass membrane protein</topology>
    </subcellularLocation>
</comment>
<dbReference type="InterPro" id="IPR049278">
    <property type="entry name" value="MS_channel_C"/>
</dbReference>
<proteinExistence type="inferred from homology"/>
<dbReference type="InterPro" id="IPR023408">
    <property type="entry name" value="MscS_beta-dom_sf"/>
</dbReference>
<evidence type="ECO:0000313" key="11">
    <source>
        <dbReference type="Proteomes" id="UP000627781"/>
    </source>
</evidence>
<dbReference type="InterPro" id="IPR006685">
    <property type="entry name" value="MscS_channel_2nd"/>
</dbReference>
<accession>A0ABR8PY84</accession>
<evidence type="ECO:0000256" key="1">
    <source>
        <dbReference type="ARBA" id="ARBA00004651"/>
    </source>
</evidence>
<evidence type="ECO:0000259" key="8">
    <source>
        <dbReference type="Pfam" id="PF00924"/>
    </source>
</evidence>
<dbReference type="InterPro" id="IPR010920">
    <property type="entry name" value="LSM_dom_sf"/>
</dbReference>
<dbReference type="Proteomes" id="UP000627781">
    <property type="component" value="Unassembled WGS sequence"/>
</dbReference>
<dbReference type="SUPFAM" id="SSF50182">
    <property type="entry name" value="Sm-like ribonucleoproteins"/>
    <property type="match status" value="1"/>
</dbReference>
<dbReference type="Pfam" id="PF21082">
    <property type="entry name" value="MS_channel_3rd"/>
    <property type="match status" value="1"/>
</dbReference>